<keyword evidence="3 10" id="KW-0813">Transport</keyword>
<dbReference type="InterPro" id="IPR000531">
    <property type="entry name" value="Beta-barrel_TonB"/>
</dbReference>
<sequence length="801" mass="85240">MSKPSRDAGIRRPTSLRAAAPHAPQGGHPALRNGLALGLSAAMLAPLAAGAQTATPAAASATKKEETQLPEVKARAQVIDPNPNAQTGVPYKARTSGDARHTRPLAETPQTITVITKAAIDESGVTDLRSLLDAQPGITLGTGENGNAFGDRYIIRGQEARSDVFVDGLRDPGMTTRESFAVEQIEIAKGPNSSFAGRGTVGGAVNAITKQATLDYDFKRLSGSVGSDGHLRGSLDVNHIFTDQFAVRANVLSSQEDVPGRAPSDRRRQGLALSALYEFGKDRELTLDYYGLRAHDKLDLGSYLVGTAPNRTPANPVPPAYVQDQDFLDSKVDTLTARVKWRLDDNRLITSLTRFGTTSNGYIVTGARSATAYSGAAGTTDGAYTTASLSTHNAWQDVTYLAHQTNLQWNHQLFGLKNESILGVELSDHHVVKGTYSITNSGAFNCRTTGTATANNAYCIYDASGAVVSGLNRLMGRSYTQGAWATDWQVKTLALSAMNTVDLTDRWTAFGGLRADRFDYDFSVRNATTGAVTDYGYNDTLWNGHLGLTYKLQPGLIVYGSVASAADINGGESDVGTNSGYGGLIINPANNSIDAAPEKSTNFELGTKWDLMDGKLLATAALFQTTKRGVMEGSGYTSSGTANSGKNRVQGVELGLVGALTDKLSGQLGLTVMKSKVLASATAANVGLPLSNFADRSASAQLKYQFTDAAAFGGTVKYESQRCAGQPDTAAGYTSGQCSQPVPSYTTLDLFASYRFNRAVEARVNVLNVTDKDYYLAAYRSGSFLYKGDSRAVRLTVDYKF</sequence>
<evidence type="ECO:0000256" key="5">
    <source>
        <dbReference type="ARBA" id="ARBA00022692"/>
    </source>
</evidence>
<feature type="compositionally biased region" description="Low complexity" evidence="12">
    <location>
        <begin position="18"/>
        <end position="31"/>
    </location>
</feature>
<reference evidence="15 16" key="1">
    <citation type="submission" date="2024-04" db="EMBL/GenBank/DDBJ databases">
        <title>Novel species of the genus Ideonella isolated from streams.</title>
        <authorList>
            <person name="Lu H."/>
        </authorList>
    </citation>
    <scope>NUCLEOTIDE SEQUENCE [LARGE SCALE GENOMIC DNA]</scope>
    <source>
        <strain evidence="15 16">DXS22W</strain>
    </source>
</reference>
<evidence type="ECO:0000259" key="14">
    <source>
        <dbReference type="Pfam" id="PF07715"/>
    </source>
</evidence>
<organism evidence="15 16">
    <name type="scientific">Pseudaquabacterium inlustre</name>
    <dbReference type="NCBI Taxonomy" id="2984192"/>
    <lineage>
        <taxon>Bacteria</taxon>
        <taxon>Pseudomonadati</taxon>
        <taxon>Pseudomonadota</taxon>
        <taxon>Betaproteobacteria</taxon>
        <taxon>Burkholderiales</taxon>
        <taxon>Sphaerotilaceae</taxon>
        <taxon>Pseudaquabacterium</taxon>
    </lineage>
</organism>
<feature type="compositionally biased region" description="Basic and acidic residues" evidence="12">
    <location>
        <begin position="1"/>
        <end position="10"/>
    </location>
</feature>
<evidence type="ECO:0000256" key="3">
    <source>
        <dbReference type="ARBA" id="ARBA00022448"/>
    </source>
</evidence>
<keyword evidence="8 15" id="KW-0675">Receptor</keyword>
<keyword evidence="7 10" id="KW-0472">Membrane</keyword>
<evidence type="ECO:0000313" key="15">
    <source>
        <dbReference type="EMBL" id="MEK8049671.1"/>
    </source>
</evidence>
<evidence type="ECO:0000256" key="8">
    <source>
        <dbReference type="ARBA" id="ARBA00023170"/>
    </source>
</evidence>
<accession>A0ABU9CDC8</accession>
<dbReference type="PROSITE" id="PS52016">
    <property type="entry name" value="TONB_DEPENDENT_REC_3"/>
    <property type="match status" value="1"/>
</dbReference>
<dbReference type="CDD" id="cd01347">
    <property type="entry name" value="ligand_gated_channel"/>
    <property type="match status" value="1"/>
</dbReference>
<evidence type="ECO:0000259" key="13">
    <source>
        <dbReference type="Pfam" id="PF00593"/>
    </source>
</evidence>
<name>A0ABU9CDC8_9BURK</name>
<dbReference type="InterPro" id="IPR036942">
    <property type="entry name" value="Beta-barrel_TonB_sf"/>
</dbReference>
<dbReference type="InterPro" id="IPR037066">
    <property type="entry name" value="Plug_dom_sf"/>
</dbReference>
<keyword evidence="16" id="KW-1185">Reference proteome</keyword>
<protein>
    <submittedName>
        <fullName evidence="15">TonB-dependent receptor</fullName>
    </submittedName>
</protein>
<feature type="domain" description="TonB-dependent receptor plug" evidence="14">
    <location>
        <begin position="105"/>
        <end position="204"/>
    </location>
</feature>
<feature type="domain" description="TonB-dependent receptor-like beta-barrel" evidence="13">
    <location>
        <begin position="282"/>
        <end position="769"/>
    </location>
</feature>
<keyword evidence="5 10" id="KW-0812">Transmembrane</keyword>
<evidence type="ECO:0000313" key="16">
    <source>
        <dbReference type="Proteomes" id="UP001365405"/>
    </source>
</evidence>
<feature type="region of interest" description="Disordered" evidence="12">
    <location>
        <begin position="1"/>
        <end position="31"/>
    </location>
</feature>
<evidence type="ECO:0000256" key="4">
    <source>
        <dbReference type="ARBA" id="ARBA00022452"/>
    </source>
</evidence>
<dbReference type="PANTHER" id="PTHR32552:SF83">
    <property type="entry name" value="BLR3904 PROTEIN"/>
    <property type="match status" value="1"/>
</dbReference>
<comment type="caution">
    <text evidence="15">The sequence shown here is derived from an EMBL/GenBank/DDBJ whole genome shotgun (WGS) entry which is preliminary data.</text>
</comment>
<feature type="region of interest" description="Disordered" evidence="12">
    <location>
        <begin position="80"/>
        <end position="101"/>
    </location>
</feature>
<dbReference type="Gene3D" id="2.170.130.10">
    <property type="entry name" value="TonB-dependent receptor, plug domain"/>
    <property type="match status" value="1"/>
</dbReference>
<comment type="similarity">
    <text evidence="2 10 11">Belongs to the TonB-dependent receptor family.</text>
</comment>
<gene>
    <name evidence="15" type="ORF">AACH10_05445</name>
</gene>
<dbReference type="RefSeq" id="WP_341409354.1">
    <property type="nucleotide sequence ID" value="NZ_JBBUTH010000003.1"/>
</dbReference>
<evidence type="ECO:0000256" key="12">
    <source>
        <dbReference type="SAM" id="MobiDB-lite"/>
    </source>
</evidence>
<dbReference type="Gene3D" id="2.40.170.20">
    <property type="entry name" value="TonB-dependent receptor, beta-barrel domain"/>
    <property type="match status" value="1"/>
</dbReference>
<evidence type="ECO:0000256" key="2">
    <source>
        <dbReference type="ARBA" id="ARBA00009810"/>
    </source>
</evidence>
<dbReference type="Pfam" id="PF00593">
    <property type="entry name" value="TonB_dep_Rec_b-barrel"/>
    <property type="match status" value="1"/>
</dbReference>
<evidence type="ECO:0000256" key="9">
    <source>
        <dbReference type="ARBA" id="ARBA00023237"/>
    </source>
</evidence>
<dbReference type="Proteomes" id="UP001365405">
    <property type="component" value="Unassembled WGS sequence"/>
</dbReference>
<keyword evidence="4 10" id="KW-1134">Transmembrane beta strand</keyword>
<dbReference type="PANTHER" id="PTHR32552">
    <property type="entry name" value="FERRICHROME IRON RECEPTOR-RELATED"/>
    <property type="match status" value="1"/>
</dbReference>
<comment type="subcellular location">
    <subcellularLocation>
        <location evidence="1 10">Cell outer membrane</location>
        <topology evidence="1 10">Multi-pass membrane protein</topology>
    </subcellularLocation>
</comment>
<keyword evidence="9 10" id="KW-0998">Cell outer membrane</keyword>
<evidence type="ECO:0000256" key="6">
    <source>
        <dbReference type="ARBA" id="ARBA00023077"/>
    </source>
</evidence>
<evidence type="ECO:0000256" key="1">
    <source>
        <dbReference type="ARBA" id="ARBA00004571"/>
    </source>
</evidence>
<dbReference type="InterPro" id="IPR039426">
    <property type="entry name" value="TonB-dep_rcpt-like"/>
</dbReference>
<keyword evidence="6 11" id="KW-0798">TonB box</keyword>
<dbReference type="SUPFAM" id="SSF56935">
    <property type="entry name" value="Porins"/>
    <property type="match status" value="1"/>
</dbReference>
<dbReference type="InterPro" id="IPR012910">
    <property type="entry name" value="Plug_dom"/>
</dbReference>
<dbReference type="Pfam" id="PF07715">
    <property type="entry name" value="Plug"/>
    <property type="match status" value="1"/>
</dbReference>
<proteinExistence type="inferred from homology"/>
<evidence type="ECO:0000256" key="7">
    <source>
        <dbReference type="ARBA" id="ARBA00023136"/>
    </source>
</evidence>
<evidence type="ECO:0000256" key="11">
    <source>
        <dbReference type="RuleBase" id="RU003357"/>
    </source>
</evidence>
<evidence type="ECO:0000256" key="10">
    <source>
        <dbReference type="PROSITE-ProRule" id="PRU01360"/>
    </source>
</evidence>
<dbReference type="EMBL" id="JBBUTH010000003">
    <property type="protein sequence ID" value="MEK8049671.1"/>
    <property type="molecule type" value="Genomic_DNA"/>
</dbReference>